<dbReference type="CDD" id="cd03442">
    <property type="entry name" value="BFIT_BACH"/>
    <property type="match status" value="1"/>
</dbReference>
<dbReference type="OrthoDB" id="8894489at2"/>
<protein>
    <submittedName>
        <fullName evidence="5">Thioesterase superfamily protein</fullName>
    </submittedName>
</protein>
<dbReference type="AlphaFoldDB" id="A0A090BVM8"/>
<dbReference type="InterPro" id="IPR033120">
    <property type="entry name" value="HOTDOG_ACOT"/>
</dbReference>
<dbReference type="GO" id="GO:0009062">
    <property type="term" value="P:fatty acid catabolic process"/>
    <property type="evidence" value="ECO:0007669"/>
    <property type="project" value="TreeGrafter"/>
</dbReference>
<dbReference type="HOGENOM" id="CLU_050164_1_1_6"/>
<sequence>MESYKLVLPEHLNHYGYLFGGHLLKWVDEISWIAASREHPGCCFVTVAMDKVEFRQSVKLGSILRFQVHKVRVGKSSVQYEANIFCDNIETEQEELVFSTHVSFVCLDGNGNKMTVP</sequence>
<keyword evidence="6" id="KW-1185">Reference proteome</keyword>
<dbReference type="InterPro" id="IPR006683">
    <property type="entry name" value="Thioestr_dom"/>
</dbReference>
<evidence type="ECO:0000259" key="4">
    <source>
        <dbReference type="PROSITE" id="PS51770"/>
    </source>
</evidence>
<gene>
    <name evidence="5" type="ORF">THII_2834</name>
</gene>
<evidence type="ECO:0000313" key="6">
    <source>
        <dbReference type="Proteomes" id="UP000031623"/>
    </source>
</evidence>
<dbReference type="Gene3D" id="3.10.129.10">
    <property type="entry name" value="Hotdog Thioesterase"/>
    <property type="match status" value="1"/>
</dbReference>
<dbReference type="PANTHER" id="PTHR11049:SF24">
    <property type="entry name" value="CYTOSOLIC ACYL COENZYME A THIOESTER HYDROLASE"/>
    <property type="match status" value="1"/>
</dbReference>
<dbReference type="GO" id="GO:0005829">
    <property type="term" value="C:cytosol"/>
    <property type="evidence" value="ECO:0007669"/>
    <property type="project" value="TreeGrafter"/>
</dbReference>
<dbReference type="GO" id="GO:0006637">
    <property type="term" value="P:acyl-CoA metabolic process"/>
    <property type="evidence" value="ECO:0007669"/>
    <property type="project" value="TreeGrafter"/>
</dbReference>
<dbReference type="STRING" id="40754.THII_2834"/>
<evidence type="ECO:0000256" key="2">
    <source>
        <dbReference type="ARBA" id="ARBA00022801"/>
    </source>
</evidence>
<dbReference type="SUPFAM" id="SSF54637">
    <property type="entry name" value="Thioesterase/thiol ester dehydrase-isomerase"/>
    <property type="match status" value="1"/>
</dbReference>
<dbReference type="InterPro" id="IPR040170">
    <property type="entry name" value="Cytosol_ACT"/>
</dbReference>
<comment type="similarity">
    <text evidence="1">Belongs to the acyl coenzyme A hydrolase family.</text>
</comment>
<dbReference type="PANTHER" id="PTHR11049">
    <property type="entry name" value="ACYL COENZYME A THIOESTER HYDROLASE"/>
    <property type="match status" value="1"/>
</dbReference>
<dbReference type="InterPro" id="IPR029069">
    <property type="entry name" value="HotDog_dom_sf"/>
</dbReference>
<dbReference type="PROSITE" id="PS51770">
    <property type="entry name" value="HOTDOG_ACOT"/>
    <property type="match status" value="1"/>
</dbReference>
<dbReference type="KEGG" id="tig:THII_2834"/>
<accession>A0A090BVM8</accession>
<evidence type="ECO:0000313" key="5">
    <source>
        <dbReference type="EMBL" id="BAP57131.1"/>
    </source>
</evidence>
<evidence type="ECO:0000256" key="3">
    <source>
        <dbReference type="PROSITE-ProRule" id="PRU01106"/>
    </source>
</evidence>
<organism evidence="5 6">
    <name type="scientific">Thioploca ingrica</name>
    <dbReference type="NCBI Taxonomy" id="40754"/>
    <lineage>
        <taxon>Bacteria</taxon>
        <taxon>Pseudomonadati</taxon>
        <taxon>Pseudomonadota</taxon>
        <taxon>Gammaproteobacteria</taxon>
        <taxon>Thiotrichales</taxon>
        <taxon>Thiotrichaceae</taxon>
        <taxon>Thioploca</taxon>
    </lineage>
</organism>
<dbReference type="Proteomes" id="UP000031623">
    <property type="component" value="Chromosome"/>
</dbReference>
<dbReference type="EMBL" id="AP014633">
    <property type="protein sequence ID" value="BAP57131.1"/>
    <property type="molecule type" value="Genomic_DNA"/>
</dbReference>
<dbReference type="GO" id="GO:0052816">
    <property type="term" value="F:long-chain fatty acyl-CoA hydrolase activity"/>
    <property type="evidence" value="ECO:0007669"/>
    <property type="project" value="TreeGrafter"/>
</dbReference>
<name>A0A090BVM8_9GAMM</name>
<feature type="domain" description="HotDog ACOT-type" evidence="4">
    <location>
        <begin position="1"/>
        <end position="110"/>
    </location>
</feature>
<proteinExistence type="inferred from homology"/>
<reference evidence="5 6" key="1">
    <citation type="journal article" date="2014" name="ISME J.">
        <title>Ecophysiology of Thioploca ingrica as revealed by the complete genome sequence supplemented with proteomic evidence.</title>
        <authorList>
            <person name="Kojima H."/>
            <person name="Ogura Y."/>
            <person name="Yamamoto N."/>
            <person name="Togashi T."/>
            <person name="Mori H."/>
            <person name="Watanabe T."/>
            <person name="Nemoto F."/>
            <person name="Kurokawa K."/>
            <person name="Hayashi T."/>
            <person name="Fukui M."/>
        </authorList>
    </citation>
    <scope>NUCLEOTIDE SEQUENCE [LARGE SCALE GENOMIC DNA]</scope>
</reference>
<keyword evidence="2 3" id="KW-0378">Hydrolase</keyword>
<dbReference type="Pfam" id="PF03061">
    <property type="entry name" value="4HBT"/>
    <property type="match status" value="1"/>
</dbReference>
<evidence type="ECO:0000256" key="1">
    <source>
        <dbReference type="ARBA" id="ARBA00010458"/>
    </source>
</evidence>